<dbReference type="Gene3D" id="3.30.200.20">
    <property type="entry name" value="Phosphorylase Kinase, domain 1"/>
    <property type="match status" value="1"/>
</dbReference>
<gene>
    <name evidence="11" type="ORF">GCM10008018_37880</name>
</gene>
<evidence type="ECO:0000313" key="11">
    <source>
        <dbReference type="EMBL" id="GFZ88164.1"/>
    </source>
</evidence>
<sequence>MTSHKNLLGTCLEGRYQLEALLGQGGMSHVYLAEDLKLKGKKWAVKECFSMEEDRTNFLEEAEMLAQLQHPQLPQLVDYFMTEAGQGFLVMDYIQGPTLQDLFEEKGRVLPVSQIVHIAFQLCHLFHYLHSFQPRPIIFRDLKPSNVMLNEHGQVRLIDFGVARHFHHEKQSDTVQMGTLGFAAPEQFLGVQTDARSDLFTLGAMLYYLFSGGQFAYLTQKPLELLCPDLPEVITSTVGLLLQEQPHNRCQSAMEVKMRLRTYSPNTTILTPNPAKNDVADQTAIPEKLIIIGSLFAGVGSTFAAISLSRLLHTLRIPNALVEHPVIEPDLYMLLYGDTQAPKGYQFSHSLVKDQQAPTSTEWTDGYSTWVPIHPDGLADTWQSADSFKLLHTIKKPIVIWDVSTHWEEASVQELCHSADEIIVVLDGSPGKCNRPRSRFLLEKFETYQKRGKRVHFVANGNLPRKVSQEWVESLPIAPLCTIPDLPRDEVRHQVWKGQFIQDQPEIVDELNRALAPLLTHIVPPAILHKEKAVNPSKSWFSKFKKHG</sequence>
<evidence type="ECO:0000256" key="4">
    <source>
        <dbReference type="ARBA" id="ARBA00022741"/>
    </source>
</evidence>
<evidence type="ECO:0000256" key="6">
    <source>
        <dbReference type="ARBA" id="ARBA00022840"/>
    </source>
</evidence>
<dbReference type="EC" id="2.7.11.1" evidence="1"/>
<dbReference type="Gene3D" id="1.10.510.10">
    <property type="entry name" value="Transferase(Phosphotransferase) domain 1"/>
    <property type="match status" value="1"/>
</dbReference>
<dbReference type="PANTHER" id="PTHR24363">
    <property type="entry name" value="SERINE/THREONINE PROTEIN KINASE"/>
    <property type="match status" value="1"/>
</dbReference>
<dbReference type="SMART" id="SM00220">
    <property type="entry name" value="S_TKc"/>
    <property type="match status" value="1"/>
</dbReference>
<evidence type="ECO:0000256" key="2">
    <source>
        <dbReference type="ARBA" id="ARBA00022527"/>
    </source>
</evidence>
<evidence type="ECO:0000256" key="8">
    <source>
        <dbReference type="ARBA" id="ARBA00048679"/>
    </source>
</evidence>
<dbReference type="Pfam" id="PF00069">
    <property type="entry name" value="Pkinase"/>
    <property type="match status" value="1"/>
</dbReference>
<organism evidence="11 12">
    <name type="scientific">Paenibacillus marchantiophytorum</name>
    <dbReference type="NCBI Taxonomy" id="1619310"/>
    <lineage>
        <taxon>Bacteria</taxon>
        <taxon>Bacillati</taxon>
        <taxon>Bacillota</taxon>
        <taxon>Bacilli</taxon>
        <taxon>Bacillales</taxon>
        <taxon>Paenibacillaceae</taxon>
        <taxon>Paenibacillus</taxon>
    </lineage>
</organism>
<keyword evidence="2" id="KW-0723">Serine/threonine-protein kinase</keyword>
<dbReference type="Proteomes" id="UP000615455">
    <property type="component" value="Unassembled WGS sequence"/>
</dbReference>
<protein>
    <recommendedName>
        <fullName evidence="1">non-specific serine/threonine protein kinase</fullName>
        <ecNumber evidence="1">2.7.11.1</ecNumber>
    </recommendedName>
</protein>
<keyword evidence="5" id="KW-0418">Kinase</keyword>
<evidence type="ECO:0000256" key="1">
    <source>
        <dbReference type="ARBA" id="ARBA00012513"/>
    </source>
</evidence>
<feature type="domain" description="Protein kinase" evidence="10">
    <location>
        <begin position="16"/>
        <end position="264"/>
    </location>
</feature>
<evidence type="ECO:0000256" key="3">
    <source>
        <dbReference type="ARBA" id="ARBA00022679"/>
    </source>
</evidence>
<comment type="catalytic activity">
    <reaction evidence="7">
        <text>L-threonyl-[protein] + ATP = O-phospho-L-threonyl-[protein] + ADP + H(+)</text>
        <dbReference type="Rhea" id="RHEA:46608"/>
        <dbReference type="Rhea" id="RHEA-COMP:11060"/>
        <dbReference type="Rhea" id="RHEA-COMP:11605"/>
        <dbReference type="ChEBI" id="CHEBI:15378"/>
        <dbReference type="ChEBI" id="CHEBI:30013"/>
        <dbReference type="ChEBI" id="CHEBI:30616"/>
        <dbReference type="ChEBI" id="CHEBI:61977"/>
        <dbReference type="ChEBI" id="CHEBI:456216"/>
        <dbReference type="EC" id="2.7.11.1"/>
    </reaction>
</comment>
<dbReference type="InterPro" id="IPR011009">
    <property type="entry name" value="Kinase-like_dom_sf"/>
</dbReference>
<proteinExistence type="predicted"/>
<dbReference type="InterPro" id="IPR017441">
    <property type="entry name" value="Protein_kinase_ATP_BS"/>
</dbReference>
<accession>A0ABQ1EV72</accession>
<dbReference type="PROSITE" id="PS00107">
    <property type="entry name" value="PROTEIN_KINASE_ATP"/>
    <property type="match status" value="1"/>
</dbReference>
<dbReference type="CDD" id="cd14014">
    <property type="entry name" value="STKc_PknB_like"/>
    <property type="match status" value="1"/>
</dbReference>
<reference evidence="12" key="1">
    <citation type="journal article" date="2019" name="Int. J. Syst. Evol. Microbiol.">
        <title>The Global Catalogue of Microorganisms (GCM) 10K type strain sequencing project: providing services to taxonomists for standard genome sequencing and annotation.</title>
        <authorList>
            <consortium name="The Broad Institute Genomics Platform"/>
            <consortium name="The Broad Institute Genome Sequencing Center for Infectious Disease"/>
            <person name="Wu L."/>
            <person name="Ma J."/>
        </authorList>
    </citation>
    <scope>NUCLEOTIDE SEQUENCE [LARGE SCALE GENOMIC DNA]</scope>
    <source>
        <strain evidence="12">CGMCC 1.15043</strain>
    </source>
</reference>
<keyword evidence="4 9" id="KW-0547">Nucleotide-binding</keyword>
<feature type="binding site" evidence="9">
    <location>
        <position position="46"/>
    </location>
    <ligand>
        <name>ATP</name>
        <dbReference type="ChEBI" id="CHEBI:30616"/>
    </ligand>
</feature>
<evidence type="ECO:0000256" key="7">
    <source>
        <dbReference type="ARBA" id="ARBA00047899"/>
    </source>
</evidence>
<dbReference type="InterPro" id="IPR000719">
    <property type="entry name" value="Prot_kinase_dom"/>
</dbReference>
<evidence type="ECO:0000259" key="10">
    <source>
        <dbReference type="PROSITE" id="PS50011"/>
    </source>
</evidence>
<dbReference type="PANTHER" id="PTHR24363:SF0">
    <property type="entry name" value="SERINE_THREONINE KINASE LIKE DOMAIN CONTAINING 1"/>
    <property type="match status" value="1"/>
</dbReference>
<keyword evidence="6 9" id="KW-0067">ATP-binding</keyword>
<keyword evidence="12" id="KW-1185">Reference proteome</keyword>
<comment type="catalytic activity">
    <reaction evidence="8">
        <text>L-seryl-[protein] + ATP = O-phospho-L-seryl-[protein] + ADP + H(+)</text>
        <dbReference type="Rhea" id="RHEA:17989"/>
        <dbReference type="Rhea" id="RHEA-COMP:9863"/>
        <dbReference type="Rhea" id="RHEA-COMP:11604"/>
        <dbReference type="ChEBI" id="CHEBI:15378"/>
        <dbReference type="ChEBI" id="CHEBI:29999"/>
        <dbReference type="ChEBI" id="CHEBI:30616"/>
        <dbReference type="ChEBI" id="CHEBI:83421"/>
        <dbReference type="ChEBI" id="CHEBI:456216"/>
        <dbReference type="EC" id="2.7.11.1"/>
    </reaction>
</comment>
<evidence type="ECO:0000313" key="12">
    <source>
        <dbReference type="Proteomes" id="UP000615455"/>
    </source>
</evidence>
<dbReference type="PROSITE" id="PS50011">
    <property type="entry name" value="PROTEIN_KINASE_DOM"/>
    <property type="match status" value="1"/>
</dbReference>
<name>A0ABQ1EV72_9BACL</name>
<evidence type="ECO:0000256" key="5">
    <source>
        <dbReference type="ARBA" id="ARBA00022777"/>
    </source>
</evidence>
<comment type="caution">
    <text evidence="11">The sequence shown here is derived from an EMBL/GenBank/DDBJ whole genome shotgun (WGS) entry which is preliminary data.</text>
</comment>
<evidence type="ECO:0000256" key="9">
    <source>
        <dbReference type="PROSITE-ProRule" id="PRU10141"/>
    </source>
</evidence>
<keyword evidence="3" id="KW-0808">Transferase</keyword>
<dbReference type="RefSeq" id="WP_189013910.1">
    <property type="nucleotide sequence ID" value="NZ_BMHE01000019.1"/>
</dbReference>
<dbReference type="EMBL" id="BMHE01000019">
    <property type="protein sequence ID" value="GFZ88164.1"/>
    <property type="molecule type" value="Genomic_DNA"/>
</dbReference>
<dbReference type="SUPFAM" id="SSF56112">
    <property type="entry name" value="Protein kinase-like (PK-like)"/>
    <property type="match status" value="1"/>
</dbReference>